<comment type="caution">
    <text evidence="1">The sequence shown here is derived from an EMBL/GenBank/DDBJ whole genome shotgun (WGS) entry which is preliminary data.</text>
</comment>
<dbReference type="GO" id="GO:0003964">
    <property type="term" value="F:RNA-directed DNA polymerase activity"/>
    <property type="evidence" value="ECO:0007669"/>
    <property type="project" value="UniProtKB-KW"/>
</dbReference>
<keyword evidence="2" id="KW-1185">Reference proteome</keyword>
<evidence type="ECO:0000313" key="1">
    <source>
        <dbReference type="EMBL" id="KAF7676609.1"/>
    </source>
</evidence>
<dbReference type="PANTHER" id="PTHR36688">
    <property type="entry name" value="ENDO/EXONUCLEASE/PHOSPHATASE DOMAIN-CONTAINING PROTEIN"/>
    <property type="match status" value="1"/>
</dbReference>
<protein>
    <submittedName>
        <fullName evidence="1">RNA-directed DNA polymerase from mobile element jockey</fullName>
    </submittedName>
</protein>
<evidence type="ECO:0000313" key="2">
    <source>
        <dbReference type="Proteomes" id="UP001516464"/>
    </source>
</evidence>
<gene>
    <name evidence="1" type="ORF">TCON_2677</name>
</gene>
<organism evidence="1 2">
    <name type="scientific">Astathelohania contejeani</name>
    <dbReference type="NCBI Taxonomy" id="164912"/>
    <lineage>
        <taxon>Eukaryota</taxon>
        <taxon>Fungi</taxon>
        <taxon>Fungi incertae sedis</taxon>
        <taxon>Microsporidia</taxon>
        <taxon>Astathelohaniidae</taxon>
        <taxon>Astathelohania</taxon>
    </lineage>
</organism>
<dbReference type="InterPro" id="IPR052560">
    <property type="entry name" value="RdDP_mobile_element"/>
</dbReference>
<sequence>MTHLTPHHPITRPITLREMRDILMGTRNKAPGLSGIRAVQLKILPNNYLQSLLNVYNTILASGHVPGVFKTAKIICLPKPGKDRTVPGNYRPISLLEKTGKCFEKIISNRINYYMEFHHLYRKNNSASGPTGRPSMLLTFTMQQLAHVPKTK</sequence>
<proteinExistence type="predicted"/>
<keyword evidence="1" id="KW-0695">RNA-directed DNA polymerase</keyword>
<accession>A0ABQ7HVB8</accession>
<dbReference type="EMBL" id="SBIQ01000486">
    <property type="protein sequence ID" value="KAF7676609.1"/>
    <property type="molecule type" value="Genomic_DNA"/>
</dbReference>
<dbReference type="Proteomes" id="UP001516464">
    <property type="component" value="Unassembled WGS sequence"/>
</dbReference>
<name>A0ABQ7HVB8_9MICR</name>
<keyword evidence="1" id="KW-0808">Transferase</keyword>
<dbReference type="PANTHER" id="PTHR36688:SF2">
    <property type="entry name" value="ENDONUCLEASE_EXONUCLEASE_PHOSPHATASE DOMAIN-CONTAINING PROTEIN"/>
    <property type="match status" value="1"/>
</dbReference>
<reference evidence="1 2" key="1">
    <citation type="submission" date="2019-01" db="EMBL/GenBank/DDBJ databases">
        <title>Genomes sequencing and comparative genomics of infectious freshwater microsporidia, Cucumispora dikerogammari and Thelohania contejeani.</title>
        <authorList>
            <person name="Cormier A."/>
            <person name="Giraud I."/>
            <person name="Wattier R."/>
            <person name="Teixeira M."/>
            <person name="Grandjean F."/>
            <person name="Rigaud T."/>
            <person name="Cordaux R."/>
        </authorList>
    </citation>
    <scope>NUCLEOTIDE SEQUENCE [LARGE SCALE GENOMIC DNA]</scope>
    <source>
        <strain evidence="1">T1</strain>
        <tissue evidence="1">Spores</tissue>
    </source>
</reference>
<keyword evidence="1" id="KW-0548">Nucleotidyltransferase</keyword>